<dbReference type="RefSeq" id="WP_344091950.1">
    <property type="nucleotide sequence ID" value="NZ_BAAAOG010000001.1"/>
</dbReference>
<evidence type="ECO:0000259" key="3">
    <source>
        <dbReference type="Pfam" id="PF03061"/>
    </source>
</evidence>
<dbReference type="NCBIfam" id="TIGR00369">
    <property type="entry name" value="unchar_dom_1"/>
    <property type="match status" value="1"/>
</dbReference>
<dbReference type="Proteomes" id="UP001499933">
    <property type="component" value="Unassembled WGS sequence"/>
</dbReference>
<dbReference type="EMBL" id="BAAAOG010000001">
    <property type="protein sequence ID" value="GAA1950530.1"/>
    <property type="molecule type" value="Genomic_DNA"/>
</dbReference>
<keyword evidence="2" id="KW-0378">Hydrolase</keyword>
<reference evidence="5" key="1">
    <citation type="journal article" date="2019" name="Int. J. Syst. Evol. Microbiol.">
        <title>The Global Catalogue of Microorganisms (GCM) 10K type strain sequencing project: providing services to taxonomists for standard genome sequencing and annotation.</title>
        <authorList>
            <consortium name="The Broad Institute Genomics Platform"/>
            <consortium name="The Broad Institute Genome Sequencing Center for Infectious Disease"/>
            <person name="Wu L."/>
            <person name="Ma J."/>
        </authorList>
    </citation>
    <scope>NUCLEOTIDE SEQUENCE [LARGE SCALE GENOMIC DNA]</scope>
    <source>
        <strain evidence="5">JCM 14901</strain>
    </source>
</reference>
<dbReference type="InterPro" id="IPR003736">
    <property type="entry name" value="PAAI_dom"/>
</dbReference>
<evidence type="ECO:0000313" key="4">
    <source>
        <dbReference type="EMBL" id="GAA1950530.1"/>
    </source>
</evidence>
<dbReference type="Gene3D" id="3.10.129.10">
    <property type="entry name" value="Hotdog Thioesterase"/>
    <property type="match status" value="1"/>
</dbReference>
<dbReference type="SUPFAM" id="SSF54637">
    <property type="entry name" value="Thioesterase/thiol ester dehydrase-isomerase"/>
    <property type="match status" value="1"/>
</dbReference>
<gene>
    <name evidence="4" type="ORF">GCM10009776_10660</name>
</gene>
<dbReference type="PANTHER" id="PTHR43240:SF5">
    <property type="entry name" value="1,4-DIHYDROXY-2-NAPHTHOYL-COA THIOESTERASE 1"/>
    <property type="match status" value="1"/>
</dbReference>
<dbReference type="InterPro" id="IPR006683">
    <property type="entry name" value="Thioestr_dom"/>
</dbReference>
<evidence type="ECO:0000256" key="2">
    <source>
        <dbReference type="ARBA" id="ARBA00022801"/>
    </source>
</evidence>
<organism evidence="4 5">
    <name type="scientific">Microbacterium deminutum</name>
    <dbReference type="NCBI Taxonomy" id="344164"/>
    <lineage>
        <taxon>Bacteria</taxon>
        <taxon>Bacillati</taxon>
        <taxon>Actinomycetota</taxon>
        <taxon>Actinomycetes</taxon>
        <taxon>Micrococcales</taxon>
        <taxon>Microbacteriaceae</taxon>
        <taxon>Microbacterium</taxon>
    </lineage>
</organism>
<comment type="similarity">
    <text evidence="1">Belongs to the thioesterase PaaI family.</text>
</comment>
<comment type="caution">
    <text evidence="4">The sequence shown here is derived from an EMBL/GenBank/DDBJ whole genome shotgun (WGS) entry which is preliminary data.</text>
</comment>
<keyword evidence="5" id="KW-1185">Reference proteome</keyword>
<sequence length="143" mass="15127">MAENPPANIDAMEWATSRGMGALAEKMGMEFLEFTTERCVATMPVEGNTQPVGLMHGGAYVVLGESLGSMAANLHAGPGRLAVGVDINATHTRSARSGLVTGVCTPVHLGRTITVHEIVVTDDHGRRCSTIRITNHIKSLPSH</sequence>
<dbReference type="Pfam" id="PF03061">
    <property type="entry name" value="4HBT"/>
    <property type="match status" value="1"/>
</dbReference>
<name>A0ABP5BRL7_9MICO</name>
<evidence type="ECO:0000313" key="5">
    <source>
        <dbReference type="Proteomes" id="UP001499933"/>
    </source>
</evidence>
<accession>A0ABP5BRL7</accession>
<protein>
    <recommendedName>
        <fullName evidence="3">Thioesterase domain-containing protein</fullName>
    </recommendedName>
</protein>
<evidence type="ECO:0000256" key="1">
    <source>
        <dbReference type="ARBA" id="ARBA00008324"/>
    </source>
</evidence>
<dbReference type="CDD" id="cd03443">
    <property type="entry name" value="PaaI_thioesterase"/>
    <property type="match status" value="1"/>
</dbReference>
<feature type="domain" description="Thioesterase" evidence="3">
    <location>
        <begin position="53"/>
        <end position="128"/>
    </location>
</feature>
<dbReference type="InterPro" id="IPR029069">
    <property type="entry name" value="HotDog_dom_sf"/>
</dbReference>
<dbReference type="PANTHER" id="PTHR43240">
    <property type="entry name" value="1,4-DIHYDROXY-2-NAPHTHOYL-COA THIOESTERASE 1"/>
    <property type="match status" value="1"/>
</dbReference>
<proteinExistence type="inferred from homology"/>